<dbReference type="Gene3D" id="1.25.40.10">
    <property type="entry name" value="Tetratricopeptide repeat domain"/>
    <property type="match status" value="2"/>
</dbReference>
<dbReference type="InterPro" id="IPR011990">
    <property type="entry name" value="TPR-like_helical_dom_sf"/>
</dbReference>
<evidence type="ECO:0000256" key="2">
    <source>
        <dbReference type="PROSITE-ProRule" id="PRU00708"/>
    </source>
</evidence>
<dbReference type="FunFam" id="1.25.40.10:FF:000158">
    <property type="entry name" value="pentatricopeptide repeat-containing protein At2g33680"/>
    <property type="match status" value="1"/>
</dbReference>
<dbReference type="InterPro" id="IPR002885">
    <property type="entry name" value="PPR_rpt"/>
</dbReference>
<dbReference type="GO" id="GO:0009451">
    <property type="term" value="P:RNA modification"/>
    <property type="evidence" value="ECO:0007669"/>
    <property type="project" value="InterPro"/>
</dbReference>
<dbReference type="PROSITE" id="PS51375">
    <property type="entry name" value="PPR"/>
    <property type="match status" value="1"/>
</dbReference>
<dbReference type="EMBL" id="JBAMMX010000012">
    <property type="protein sequence ID" value="KAK6929762.1"/>
    <property type="molecule type" value="Genomic_DNA"/>
</dbReference>
<name>A0AAN8Z9K2_9MAGN</name>
<keyword evidence="4" id="KW-1185">Reference proteome</keyword>
<dbReference type="Proteomes" id="UP001370490">
    <property type="component" value="Unassembled WGS sequence"/>
</dbReference>
<accession>A0AAN8Z9K2</accession>
<dbReference type="Pfam" id="PF20431">
    <property type="entry name" value="E_motif"/>
    <property type="match status" value="1"/>
</dbReference>
<protein>
    <submittedName>
        <fullName evidence="3">E motif</fullName>
    </submittedName>
</protein>
<proteinExistence type="predicted"/>
<dbReference type="NCBIfam" id="TIGR00756">
    <property type="entry name" value="PPR"/>
    <property type="match status" value="1"/>
</dbReference>
<reference evidence="3 4" key="1">
    <citation type="submission" date="2023-12" db="EMBL/GenBank/DDBJ databases">
        <title>A high-quality genome assembly for Dillenia turbinata (Dilleniales).</title>
        <authorList>
            <person name="Chanderbali A."/>
        </authorList>
    </citation>
    <scope>NUCLEOTIDE SEQUENCE [LARGE SCALE GENOMIC DNA]</scope>
    <source>
        <strain evidence="3">LSX21</strain>
        <tissue evidence="3">Leaf</tissue>
    </source>
</reference>
<keyword evidence="1" id="KW-0677">Repeat</keyword>
<dbReference type="GO" id="GO:0003723">
    <property type="term" value="F:RNA binding"/>
    <property type="evidence" value="ECO:0007669"/>
    <property type="project" value="InterPro"/>
</dbReference>
<evidence type="ECO:0000313" key="3">
    <source>
        <dbReference type="EMBL" id="KAK6929762.1"/>
    </source>
</evidence>
<evidence type="ECO:0000313" key="4">
    <source>
        <dbReference type="Proteomes" id="UP001370490"/>
    </source>
</evidence>
<dbReference type="PANTHER" id="PTHR47926:SF518">
    <property type="entry name" value="(WILD MALAYSIAN BANANA) HYPOTHETICAL PROTEIN"/>
    <property type="match status" value="1"/>
</dbReference>
<sequence>MPTCAHLTTLHLGKELHGHIISSLVDMYAKRENIRIARWIFVHMEVHGMVSRTAMIMAYALHGHAHDAIFLFKQMEMEGVKPNPGAFVAVLTACSHTGLMKLGIISIASFVILALLQSEHYAAVADLLGRVGRLQEAYDFFSKMHVRPTAGVWSPILAACRVHKNIDFAENVAGNKFRISPKNKGAYVFLSNIYSAAGRCKDAAKVRSKMGDKGMRKSPACSWTEVKNEMFAFVSALEVLLEQIEREGKYMLNKGEKSLGNLFVVLFVEVIGAANSASPDDWAMISRALLFLEFPSPGVGQSHCRILAHGKWHIRLSLPNKEK</sequence>
<gene>
    <name evidence="3" type="ORF">RJ641_003856</name>
</gene>
<dbReference type="InterPro" id="IPR046848">
    <property type="entry name" value="E_motif"/>
</dbReference>
<dbReference type="Pfam" id="PF01535">
    <property type="entry name" value="PPR"/>
    <property type="match status" value="2"/>
</dbReference>
<dbReference type="PANTHER" id="PTHR47926">
    <property type="entry name" value="PENTATRICOPEPTIDE REPEAT-CONTAINING PROTEIN"/>
    <property type="match status" value="1"/>
</dbReference>
<organism evidence="3 4">
    <name type="scientific">Dillenia turbinata</name>
    <dbReference type="NCBI Taxonomy" id="194707"/>
    <lineage>
        <taxon>Eukaryota</taxon>
        <taxon>Viridiplantae</taxon>
        <taxon>Streptophyta</taxon>
        <taxon>Embryophyta</taxon>
        <taxon>Tracheophyta</taxon>
        <taxon>Spermatophyta</taxon>
        <taxon>Magnoliopsida</taxon>
        <taxon>eudicotyledons</taxon>
        <taxon>Gunneridae</taxon>
        <taxon>Pentapetalae</taxon>
        <taxon>Dilleniales</taxon>
        <taxon>Dilleniaceae</taxon>
        <taxon>Dillenia</taxon>
    </lineage>
</organism>
<dbReference type="InterPro" id="IPR046960">
    <property type="entry name" value="PPR_At4g14850-like_plant"/>
</dbReference>
<dbReference type="GO" id="GO:0099402">
    <property type="term" value="P:plant organ development"/>
    <property type="evidence" value="ECO:0007669"/>
    <property type="project" value="UniProtKB-ARBA"/>
</dbReference>
<dbReference type="AlphaFoldDB" id="A0AAN8Z9K2"/>
<feature type="repeat" description="PPR" evidence="2">
    <location>
        <begin position="48"/>
        <end position="82"/>
    </location>
</feature>
<evidence type="ECO:0000256" key="1">
    <source>
        <dbReference type="ARBA" id="ARBA00022737"/>
    </source>
</evidence>
<comment type="caution">
    <text evidence="3">The sequence shown here is derived from an EMBL/GenBank/DDBJ whole genome shotgun (WGS) entry which is preliminary data.</text>
</comment>